<dbReference type="EMBL" id="JAATJM010000001">
    <property type="protein sequence ID" value="NJC40322.1"/>
    <property type="molecule type" value="Genomic_DNA"/>
</dbReference>
<keyword evidence="2 5" id="KW-0812">Transmembrane</keyword>
<dbReference type="InterPro" id="IPR047817">
    <property type="entry name" value="ABC2_TM_bact-type"/>
</dbReference>
<reference evidence="7 8" key="1">
    <citation type="submission" date="2020-03" db="EMBL/GenBank/DDBJ databases">
        <title>Genomic Encyclopedia of Type Strains, Phase IV (KMG-IV): sequencing the most valuable type-strain genomes for metagenomic binning, comparative biology and taxonomic classification.</title>
        <authorList>
            <person name="Goeker M."/>
        </authorList>
    </citation>
    <scope>NUCLEOTIDE SEQUENCE [LARGE SCALE GENOMIC DNA]</scope>
    <source>
        <strain evidence="7 8">DSM 4736</strain>
    </source>
</reference>
<organism evidence="7 8">
    <name type="scientific">Brevundimonas alba</name>
    <dbReference type="NCBI Taxonomy" id="74314"/>
    <lineage>
        <taxon>Bacteria</taxon>
        <taxon>Pseudomonadati</taxon>
        <taxon>Pseudomonadota</taxon>
        <taxon>Alphaproteobacteria</taxon>
        <taxon>Caulobacterales</taxon>
        <taxon>Caulobacteraceae</taxon>
        <taxon>Brevundimonas</taxon>
    </lineage>
</organism>
<keyword evidence="3 5" id="KW-1133">Transmembrane helix</keyword>
<dbReference type="PANTHER" id="PTHR43332:SF1">
    <property type="entry name" value="TRANSPORT PERMEASE PROTEIN"/>
    <property type="match status" value="1"/>
</dbReference>
<dbReference type="Proteomes" id="UP000587415">
    <property type="component" value="Unassembled WGS sequence"/>
</dbReference>
<proteinExistence type="inferred from homology"/>
<gene>
    <name evidence="7" type="ORF">GGQ87_000580</name>
</gene>
<feature type="transmembrane region" description="Helical" evidence="5">
    <location>
        <begin position="112"/>
        <end position="138"/>
    </location>
</feature>
<feature type="domain" description="ABC transmembrane type-2" evidence="6">
    <location>
        <begin position="29"/>
        <end position="258"/>
    </location>
</feature>
<feature type="transmembrane region" description="Helical" evidence="5">
    <location>
        <begin position="65"/>
        <end position="92"/>
    </location>
</feature>
<comment type="similarity">
    <text evidence="5">Belongs to the ABC-2 integral membrane protein family.</text>
</comment>
<evidence type="ECO:0000256" key="4">
    <source>
        <dbReference type="ARBA" id="ARBA00023136"/>
    </source>
</evidence>
<dbReference type="InterPro" id="IPR052522">
    <property type="entry name" value="ABC-2_transport_permease"/>
</dbReference>
<feature type="transmembrane region" description="Helical" evidence="5">
    <location>
        <begin position="177"/>
        <end position="196"/>
    </location>
</feature>
<dbReference type="InterPro" id="IPR013525">
    <property type="entry name" value="ABC2_TM"/>
</dbReference>
<keyword evidence="8" id="KW-1185">Reference proteome</keyword>
<dbReference type="GO" id="GO:0140359">
    <property type="term" value="F:ABC-type transporter activity"/>
    <property type="evidence" value="ECO:0007669"/>
    <property type="project" value="InterPro"/>
</dbReference>
<evidence type="ECO:0000259" key="6">
    <source>
        <dbReference type="PROSITE" id="PS51012"/>
    </source>
</evidence>
<keyword evidence="5" id="KW-1003">Cell membrane</keyword>
<evidence type="ECO:0000256" key="1">
    <source>
        <dbReference type="ARBA" id="ARBA00004141"/>
    </source>
</evidence>
<dbReference type="GO" id="GO:0043190">
    <property type="term" value="C:ATP-binding cassette (ABC) transporter complex"/>
    <property type="evidence" value="ECO:0007669"/>
    <property type="project" value="InterPro"/>
</dbReference>
<feature type="transmembrane region" description="Helical" evidence="5">
    <location>
        <begin position="231"/>
        <end position="255"/>
    </location>
</feature>
<dbReference type="AlphaFoldDB" id="A0A7X5YIR3"/>
<evidence type="ECO:0000256" key="5">
    <source>
        <dbReference type="RuleBase" id="RU361157"/>
    </source>
</evidence>
<dbReference type="RefSeq" id="WP_168045214.1">
    <property type="nucleotide sequence ID" value="NZ_JAATJM010000001.1"/>
</dbReference>
<dbReference type="PROSITE" id="PS51012">
    <property type="entry name" value="ABC_TM2"/>
    <property type="match status" value="1"/>
</dbReference>
<evidence type="ECO:0000256" key="2">
    <source>
        <dbReference type="ARBA" id="ARBA00022692"/>
    </source>
</evidence>
<comment type="caution">
    <text evidence="7">The sequence shown here is derived from an EMBL/GenBank/DDBJ whole genome shotgun (WGS) entry which is preliminary data.</text>
</comment>
<accession>A0A7X5YIR3</accession>
<protein>
    <recommendedName>
        <fullName evidence="5">Transport permease protein</fullName>
    </recommendedName>
</protein>
<dbReference type="PIRSF" id="PIRSF006648">
    <property type="entry name" value="DrrB"/>
    <property type="match status" value="1"/>
</dbReference>
<evidence type="ECO:0000256" key="3">
    <source>
        <dbReference type="ARBA" id="ARBA00022989"/>
    </source>
</evidence>
<evidence type="ECO:0000313" key="7">
    <source>
        <dbReference type="EMBL" id="NJC40322.1"/>
    </source>
</evidence>
<feature type="transmembrane region" description="Helical" evidence="5">
    <location>
        <begin position="150"/>
        <end position="171"/>
    </location>
</feature>
<name>A0A7X5YIR3_9CAUL</name>
<dbReference type="Pfam" id="PF01061">
    <property type="entry name" value="ABC2_membrane"/>
    <property type="match status" value="1"/>
</dbReference>
<dbReference type="PRINTS" id="PR00164">
    <property type="entry name" value="ABC2TRNSPORT"/>
</dbReference>
<sequence length="263" mass="28823">MNSQSSRVPAFNGYGVWAIYKFEMARALRTIWQSVVTPVITTALYFVVFGSAIGSRMTEIDGVPYGAFIVPGLIMLSLFTQSIFNASFGIYFPKFTGTIYELLSAPVSPLEIVIAYVGAAATKSAALGLIILATAAFFVPLQVLHPIEMLAFLILISTTFSLFGFIIGIWANGFEQLQMIPMLVVTPLTFLGGSFYSIDMLPPAWRTVTLFNPVVYLISGFRWTFYGSGDVGIGVSLAATFGFLLICLLIVGWMFRTGYRLKN</sequence>
<keyword evidence="4 5" id="KW-0472">Membrane</keyword>
<comment type="subcellular location">
    <subcellularLocation>
        <location evidence="5">Cell inner membrane</location>
        <topology evidence="5">Multi-pass membrane protein</topology>
    </subcellularLocation>
    <subcellularLocation>
        <location evidence="1">Membrane</location>
        <topology evidence="1">Multi-pass membrane protein</topology>
    </subcellularLocation>
</comment>
<keyword evidence="5" id="KW-0813">Transport</keyword>
<dbReference type="PANTHER" id="PTHR43332">
    <property type="entry name" value="INNER MEMBRANE TRANSPORT PERMEASE YADH-RELATED"/>
    <property type="match status" value="1"/>
</dbReference>
<feature type="transmembrane region" description="Helical" evidence="5">
    <location>
        <begin position="31"/>
        <end position="53"/>
    </location>
</feature>
<evidence type="ECO:0000313" key="8">
    <source>
        <dbReference type="Proteomes" id="UP000587415"/>
    </source>
</evidence>
<dbReference type="InterPro" id="IPR000412">
    <property type="entry name" value="ABC_2_transport"/>
</dbReference>